<accession>A0AAV2L223</accession>
<dbReference type="EMBL" id="OZ035842">
    <property type="protein sequence ID" value="CAL1595461.1"/>
    <property type="molecule type" value="Genomic_DNA"/>
</dbReference>
<evidence type="ECO:0000313" key="2">
    <source>
        <dbReference type="Proteomes" id="UP001497482"/>
    </source>
</evidence>
<reference evidence="1 2" key="1">
    <citation type="submission" date="2024-04" db="EMBL/GenBank/DDBJ databases">
        <authorList>
            <person name="Waldvogel A.-M."/>
            <person name="Schoenle A."/>
        </authorList>
    </citation>
    <scope>NUCLEOTIDE SEQUENCE [LARGE SCALE GENOMIC DNA]</scope>
</reference>
<evidence type="ECO:0000313" key="1">
    <source>
        <dbReference type="EMBL" id="CAL1595461.1"/>
    </source>
</evidence>
<organism evidence="1 2">
    <name type="scientific">Knipowitschia caucasica</name>
    <name type="common">Caucasian dwarf goby</name>
    <name type="synonym">Pomatoschistus caucasicus</name>
    <dbReference type="NCBI Taxonomy" id="637954"/>
    <lineage>
        <taxon>Eukaryota</taxon>
        <taxon>Metazoa</taxon>
        <taxon>Chordata</taxon>
        <taxon>Craniata</taxon>
        <taxon>Vertebrata</taxon>
        <taxon>Euteleostomi</taxon>
        <taxon>Actinopterygii</taxon>
        <taxon>Neopterygii</taxon>
        <taxon>Teleostei</taxon>
        <taxon>Neoteleostei</taxon>
        <taxon>Acanthomorphata</taxon>
        <taxon>Gobiaria</taxon>
        <taxon>Gobiiformes</taxon>
        <taxon>Gobioidei</taxon>
        <taxon>Gobiidae</taxon>
        <taxon>Gobiinae</taxon>
        <taxon>Knipowitschia</taxon>
    </lineage>
</organism>
<keyword evidence="2" id="KW-1185">Reference proteome</keyword>
<name>A0AAV2L223_KNICA</name>
<protein>
    <submittedName>
        <fullName evidence="1">Uncharacterized protein</fullName>
    </submittedName>
</protein>
<proteinExistence type="predicted"/>
<sequence length="66" mass="6892">MYGSSTSAPARRLQHPYALRPGARLGGTLHGHLPLCIRPPALVGFSVPLVSSIISAPPPGIIRSPQ</sequence>
<dbReference type="AlphaFoldDB" id="A0AAV2L223"/>
<gene>
    <name evidence="1" type="ORF">KC01_LOCUS24260</name>
</gene>
<dbReference type="Proteomes" id="UP001497482">
    <property type="component" value="Chromosome 20"/>
</dbReference>